<reference evidence="2" key="1">
    <citation type="journal article" date="2020" name="mSystems">
        <title>Genome- and Community-Level Interaction Insights into Carbon Utilization and Element Cycling Functions of Hydrothermarchaeota in Hydrothermal Sediment.</title>
        <authorList>
            <person name="Zhou Z."/>
            <person name="Liu Y."/>
            <person name="Xu W."/>
            <person name="Pan J."/>
            <person name="Luo Z.H."/>
            <person name="Li M."/>
        </authorList>
    </citation>
    <scope>NUCLEOTIDE SEQUENCE [LARGE SCALE GENOMIC DNA]</scope>
    <source>
        <strain evidence="2">SpSt-110</strain>
    </source>
</reference>
<sequence>MSSQLSNPDEVCEKEFWKRLAILREVVVVILLILFVIQTMGPLFNPVTIDIGEYILDGGSKSWYIEARCWRLEVKLTSQYGDMRVTVVVDGRKVYDERAWSVDFVTDLFYGYHVIQVAVENPTTLQPGKTILVTGYVRYWQPPI</sequence>
<evidence type="ECO:0000256" key="1">
    <source>
        <dbReference type="SAM" id="Phobius"/>
    </source>
</evidence>
<name>A0A7J3Y0T0_9CREN</name>
<gene>
    <name evidence="2" type="ORF">ENM60_06625</name>
</gene>
<keyword evidence="1" id="KW-1133">Transmembrane helix</keyword>
<feature type="transmembrane region" description="Helical" evidence="1">
    <location>
        <begin position="21"/>
        <end position="41"/>
    </location>
</feature>
<keyword evidence="1" id="KW-0812">Transmembrane</keyword>
<accession>A0A7J3Y0T0</accession>
<dbReference type="EMBL" id="DRYK01000087">
    <property type="protein sequence ID" value="HHP68433.1"/>
    <property type="molecule type" value="Genomic_DNA"/>
</dbReference>
<proteinExistence type="predicted"/>
<organism evidence="2">
    <name type="scientific">Thermogladius calderae</name>
    <dbReference type="NCBI Taxonomy" id="1200300"/>
    <lineage>
        <taxon>Archaea</taxon>
        <taxon>Thermoproteota</taxon>
        <taxon>Thermoprotei</taxon>
        <taxon>Desulfurococcales</taxon>
        <taxon>Desulfurococcaceae</taxon>
        <taxon>Thermogladius</taxon>
    </lineage>
</organism>
<evidence type="ECO:0000313" key="2">
    <source>
        <dbReference type="EMBL" id="HHP68433.1"/>
    </source>
</evidence>
<dbReference type="AlphaFoldDB" id="A0A7J3Y0T0"/>
<comment type="caution">
    <text evidence="2">The sequence shown here is derived from an EMBL/GenBank/DDBJ whole genome shotgun (WGS) entry which is preliminary data.</text>
</comment>
<protein>
    <submittedName>
        <fullName evidence="2">Uncharacterized protein</fullName>
    </submittedName>
</protein>
<keyword evidence="1" id="KW-0472">Membrane</keyword>